<proteinExistence type="inferred from homology"/>
<dbReference type="GO" id="GO:0000977">
    <property type="term" value="F:RNA polymerase II transcription regulatory region sequence-specific DNA binding"/>
    <property type="evidence" value="ECO:0007669"/>
    <property type="project" value="TreeGrafter"/>
</dbReference>
<keyword evidence="3" id="KW-0805">Transcription regulation</keyword>
<dbReference type="GO" id="GO:0000981">
    <property type="term" value="F:DNA-binding transcription factor activity, RNA polymerase II-specific"/>
    <property type="evidence" value="ECO:0007669"/>
    <property type="project" value="TreeGrafter"/>
</dbReference>
<feature type="region of interest" description="Disordered" evidence="7">
    <location>
        <begin position="418"/>
        <end position="452"/>
    </location>
</feature>
<evidence type="ECO:0000313" key="10">
    <source>
        <dbReference type="Proteomes" id="UP001356427"/>
    </source>
</evidence>
<evidence type="ECO:0000256" key="5">
    <source>
        <dbReference type="ARBA" id="ARBA00023163"/>
    </source>
</evidence>
<evidence type="ECO:0000256" key="2">
    <source>
        <dbReference type="ARBA" id="ARBA00007770"/>
    </source>
</evidence>
<keyword evidence="5" id="KW-0804">Transcription</keyword>
<evidence type="ECO:0000313" key="9">
    <source>
        <dbReference type="EMBL" id="KAK6294844.1"/>
    </source>
</evidence>
<dbReference type="PANTHER" id="PTHR10812">
    <property type="entry name" value="TRANSCRIPTION FACTOR AP-2"/>
    <property type="match status" value="1"/>
</dbReference>
<organism evidence="9 10">
    <name type="scientific">Coregonus suidteri</name>
    <dbReference type="NCBI Taxonomy" id="861788"/>
    <lineage>
        <taxon>Eukaryota</taxon>
        <taxon>Metazoa</taxon>
        <taxon>Chordata</taxon>
        <taxon>Craniata</taxon>
        <taxon>Vertebrata</taxon>
        <taxon>Euteleostomi</taxon>
        <taxon>Actinopterygii</taxon>
        <taxon>Neopterygii</taxon>
        <taxon>Teleostei</taxon>
        <taxon>Protacanthopterygii</taxon>
        <taxon>Salmoniformes</taxon>
        <taxon>Salmonidae</taxon>
        <taxon>Coregoninae</taxon>
        <taxon>Coregonus</taxon>
    </lineage>
</organism>
<dbReference type="InterPro" id="IPR013854">
    <property type="entry name" value="TF_AP2_C"/>
</dbReference>
<feature type="compositionally biased region" description="Polar residues" evidence="7">
    <location>
        <begin position="735"/>
        <end position="744"/>
    </location>
</feature>
<comment type="caution">
    <text evidence="9">The sequence shown here is derived from an EMBL/GenBank/DDBJ whole genome shotgun (WGS) entry which is preliminary data.</text>
</comment>
<dbReference type="PRINTS" id="PR01748">
    <property type="entry name" value="AP2TNSCPFCT"/>
</dbReference>
<dbReference type="PANTHER" id="PTHR10812:SF5">
    <property type="entry name" value="TRANSCRIPTION FACTOR AP-2-DELTA"/>
    <property type="match status" value="1"/>
</dbReference>
<keyword evidence="6" id="KW-0539">Nucleus</keyword>
<sequence length="744" mass="82213">MSATFPGLVHDSEIRHDGSNSYRLMQLGCLESVANSSVAYSSSSPLTAYPPAATEFASPYFSTNHQYTPLHHQSFHYDFQHSHPAVGPEAYGLNSLHSGQYYQQIHHATHGDADFINLHSARALKSSCLDEQQRRELGCLDAYRRHDLSLMTSHGGQYGMHHDQRLLPAAGLGLPTPGADDLQGSVEAQCGLMLNGQGGVIRRGGTCVVNPTDLFCSVPGRLSLLSSTSKYKVTIAEVKRRLSPPECLNASLLGGILRRAKSKNGGRCLREKLDRLGLNLPAGRRKAANVTLLTSLVEGEALHLARDFGYTCETEFPTKAAGEHLASQHNEPKETSARKKMVLATKQICKEFQDLLSQDRSPLGSSRPTPILDLDIQRHLTHFSLITHGFGTPAVCAALSTFQTVLSEMLNFLDKHSAAGNHGKTSGQETEKTGTARKNSEPLNKEEKAEKTDTDWNMFRDSSDSIEEYTTSVTGFINKCIDDVVPTVTILKKFYSCTIESILTGCITAWYGNCLASDRKALQRVVRTAQYITGAKLPAIQDLYTRLCQRKALKIVKDSSHPSHRLFSLLPHGKRYRTKSAELGRLDPAPFLRTVPLPLHEILQTPIRRLESKMERAEYAGAPSMSSGGGGASRTSLSWSGPATTGLRRDTWNEGLMRRDRASALAFCDPVYRWRTRALRQCSTDPSLGRIHLNLERQRGIRMCQHRSRAPAELHRGRSEVLVDGMDGPEYRTSARVSQQGVRE</sequence>
<keyword evidence="4" id="KW-0238">DNA-binding</keyword>
<evidence type="ECO:0000256" key="6">
    <source>
        <dbReference type="ARBA" id="ARBA00023242"/>
    </source>
</evidence>
<dbReference type="EMBL" id="JAGTTL010000034">
    <property type="protein sequence ID" value="KAK6294844.1"/>
    <property type="molecule type" value="Genomic_DNA"/>
</dbReference>
<evidence type="ECO:0000256" key="3">
    <source>
        <dbReference type="ARBA" id="ARBA00023015"/>
    </source>
</evidence>
<dbReference type="Pfam" id="PF03299">
    <property type="entry name" value="TF_AP-2"/>
    <property type="match status" value="1"/>
</dbReference>
<reference evidence="9 10" key="1">
    <citation type="submission" date="2021-04" db="EMBL/GenBank/DDBJ databases">
        <authorList>
            <person name="De Guttry C."/>
            <person name="Zahm M."/>
            <person name="Klopp C."/>
            <person name="Cabau C."/>
            <person name="Louis A."/>
            <person name="Berthelot C."/>
            <person name="Parey E."/>
            <person name="Roest Crollius H."/>
            <person name="Montfort J."/>
            <person name="Robinson-Rechavi M."/>
            <person name="Bucao C."/>
            <person name="Bouchez O."/>
            <person name="Gislard M."/>
            <person name="Lluch J."/>
            <person name="Milhes M."/>
            <person name="Lampietro C."/>
            <person name="Lopez Roques C."/>
            <person name="Donnadieu C."/>
            <person name="Braasch I."/>
            <person name="Desvignes T."/>
            <person name="Postlethwait J."/>
            <person name="Bobe J."/>
            <person name="Wedekind C."/>
            <person name="Guiguen Y."/>
        </authorList>
    </citation>
    <scope>NUCLEOTIDE SEQUENCE [LARGE SCALE GENOMIC DNA]</scope>
    <source>
        <strain evidence="9">Cs_M1</strain>
        <tissue evidence="9">Blood</tissue>
    </source>
</reference>
<comment type="similarity">
    <text evidence="2">Belongs to the AP-2 family.</text>
</comment>
<dbReference type="Proteomes" id="UP001356427">
    <property type="component" value="Unassembled WGS sequence"/>
</dbReference>
<feature type="region of interest" description="Disordered" evidence="7">
    <location>
        <begin position="724"/>
        <end position="744"/>
    </location>
</feature>
<gene>
    <name evidence="9" type="ORF">J4Q44_G00340700</name>
</gene>
<evidence type="ECO:0000256" key="1">
    <source>
        <dbReference type="ARBA" id="ARBA00004123"/>
    </source>
</evidence>
<accession>A0AAN8Q813</accession>
<keyword evidence="10" id="KW-1185">Reference proteome</keyword>
<dbReference type="GO" id="GO:0042127">
    <property type="term" value="P:regulation of cell population proliferation"/>
    <property type="evidence" value="ECO:0007669"/>
    <property type="project" value="TreeGrafter"/>
</dbReference>
<feature type="domain" description="Transcription factor AP-2 C-terminal" evidence="8">
    <location>
        <begin position="215"/>
        <end position="409"/>
    </location>
</feature>
<comment type="subcellular location">
    <subcellularLocation>
        <location evidence="1">Nucleus</location>
    </subcellularLocation>
</comment>
<dbReference type="GO" id="GO:0005634">
    <property type="term" value="C:nucleus"/>
    <property type="evidence" value="ECO:0007669"/>
    <property type="project" value="UniProtKB-SubCell"/>
</dbReference>
<evidence type="ECO:0000259" key="8">
    <source>
        <dbReference type="Pfam" id="PF03299"/>
    </source>
</evidence>
<dbReference type="InterPro" id="IPR004979">
    <property type="entry name" value="TF_AP2"/>
</dbReference>
<protein>
    <recommendedName>
        <fullName evidence="8">Transcription factor AP-2 C-terminal domain-containing protein</fullName>
    </recommendedName>
</protein>
<evidence type="ECO:0000256" key="4">
    <source>
        <dbReference type="ARBA" id="ARBA00023125"/>
    </source>
</evidence>
<dbReference type="AlphaFoldDB" id="A0AAN8Q813"/>
<feature type="region of interest" description="Disordered" evidence="7">
    <location>
        <begin position="619"/>
        <end position="644"/>
    </location>
</feature>
<name>A0AAN8Q813_9TELE</name>
<feature type="compositionally biased region" description="Basic and acidic residues" evidence="7">
    <location>
        <begin position="429"/>
        <end position="452"/>
    </location>
</feature>
<evidence type="ECO:0000256" key="7">
    <source>
        <dbReference type="SAM" id="MobiDB-lite"/>
    </source>
</evidence>